<dbReference type="GO" id="GO:0006351">
    <property type="term" value="P:DNA-templated transcription"/>
    <property type="evidence" value="ECO:0007669"/>
    <property type="project" value="InterPro"/>
</dbReference>
<comment type="subcellular location">
    <subcellularLocation>
        <location evidence="1">Nucleus</location>
    </subcellularLocation>
</comment>
<dbReference type="AlphaFoldDB" id="A0A9W9VT30"/>
<reference evidence="7" key="1">
    <citation type="submission" date="2022-12" db="EMBL/GenBank/DDBJ databases">
        <authorList>
            <person name="Petersen C."/>
        </authorList>
    </citation>
    <scope>NUCLEOTIDE SEQUENCE</scope>
    <source>
        <strain evidence="7">IBT 29677</strain>
    </source>
</reference>
<keyword evidence="8" id="KW-1185">Reference proteome</keyword>
<reference evidence="7" key="2">
    <citation type="journal article" date="2023" name="IMA Fungus">
        <title>Comparative genomic study of the Penicillium genus elucidates a diverse pangenome and 15 lateral gene transfer events.</title>
        <authorList>
            <person name="Petersen C."/>
            <person name="Sorensen T."/>
            <person name="Nielsen M.R."/>
            <person name="Sondergaard T.E."/>
            <person name="Sorensen J.L."/>
            <person name="Fitzpatrick D.A."/>
            <person name="Frisvad J.C."/>
            <person name="Nielsen K.L."/>
        </authorList>
    </citation>
    <scope>NUCLEOTIDE SEQUENCE</scope>
    <source>
        <strain evidence="7">IBT 29677</strain>
    </source>
</reference>
<evidence type="ECO:0000256" key="4">
    <source>
        <dbReference type="ARBA" id="ARBA00023163"/>
    </source>
</evidence>
<proteinExistence type="predicted"/>
<evidence type="ECO:0000256" key="1">
    <source>
        <dbReference type="ARBA" id="ARBA00004123"/>
    </source>
</evidence>
<evidence type="ECO:0000259" key="6">
    <source>
        <dbReference type="SMART" id="SM00906"/>
    </source>
</evidence>
<dbReference type="GeneID" id="81374981"/>
<evidence type="ECO:0000256" key="3">
    <source>
        <dbReference type="ARBA" id="ARBA00023125"/>
    </source>
</evidence>
<dbReference type="InterPro" id="IPR050987">
    <property type="entry name" value="AtrR-like"/>
</dbReference>
<keyword evidence="2" id="KW-0805">Transcription regulation</keyword>
<sequence>MSEALHQACDACRIRKHRCKDPSAQLRLGPKGHKHGGDLLEHSNISPTTLYIDSLLADRPASRISGSAKRPDQLTAIFGPNHNISFFPAKRVRSISERLGHNRLEQLLADIRDIVAAKVQTKISKISIHTILTTFLIPSPSARTYSNSAEVLYQAIFSSTACAFQFDSLIISQAAIMAQDLGYNRSNGAHEVSQRRTFWVLYFMEKVSCFTTGKVSVLQDSNISCAIPDVQESTFDDYDWFFGFLRYARLVSKIRNDFLQITSLSQSASEYITKGQGLLKELESWRLSIPERFRAGVSLKTRLLREPLAQRVALMTHYMYFHALLTLSWSLLHSSAIKVGPMQEQLDLKRSMMRTARSVLELTKFIEVAPSTPVWILAVLPLSCLMILFDLVVHNPDHPEVSLSLALLDIAGGHFSRLEFASNGTLPGSLVAQFAHLARQYISEKRVCKQKFISLSIPDSSNPVQFEVLGGPTDSEMLPSSSRLSAIDVTTSNQPAEALSGLHEQLPLNSTATSTWNSNFLSESDALFIPFIDDPSYRNEDLELLGTDLKDLFDYSCARW</sequence>
<protein>
    <recommendedName>
        <fullName evidence="6">Xylanolytic transcriptional activator regulatory domain-containing protein</fullName>
    </recommendedName>
</protein>
<dbReference type="EMBL" id="JAPZBU010000009">
    <property type="protein sequence ID" value="KAJ5388823.1"/>
    <property type="molecule type" value="Genomic_DNA"/>
</dbReference>
<dbReference type="GO" id="GO:0003700">
    <property type="term" value="F:DNA-binding transcription factor activity"/>
    <property type="evidence" value="ECO:0007669"/>
    <property type="project" value="InterPro"/>
</dbReference>
<dbReference type="PANTHER" id="PTHR46910:SF37">
    <property type="entry name" value="ZN(II)2CYS6 TRANSCRIPTION FACTOR (EUROFUNG)"/>
    <property type="match status" value="1"/>
</dbReference>
<keyword evidence="3" id="KW-0238">DNA-binding</keyword>
<name>A0A9W9VT30_9EURO</name>
<dbReference type="PANTHER" id="PTHR46910">
    <property type="entry name" value="TRANSCRIPTION FACTOR PDR1"/>
    <property type="match status" value="1"/>
</dbReference>
<feature type="domain" description="Xylanolytic transcriptional activator regulatory" evidence="6">
    <location>
        <begin position="167"/>
        <end position="234"/>
    </location>
</feature>
<dbReference type="InterPro" id="IPR007219">
    <property type="entry name" value="XnlR_reg_dom"/>
</dbReference>
<evidence type="ECO:0000313" key="7">
    <source>
        <dbReference type="EMBL" id="KAJ5388823.1"/>
    </source>
</evidence>
<gene>
    <name evidence="7" type="ORF">N7509_011364</name>
</gene>
<dbReference type="Pfam" id="PF04082">
    <property type="entry name" value="Fungal_trans"/>
    <property type="match status" value="1"/>
</dbReference>
<accession>A0A9W9VT30</accession>
<dbReference type="Proteomes" id="UP001147747">
    <property type="component" value="Unassembled WGS sequence"/>
</dbReference>
<keyword evidence="4" id="KW-0804">Transcription</keyword>
<dbReference type="RefSeq" id="XP_056486621.1">
    <property type="nucleotide sequence ID" value="XM_056636001.1"/>
</dbReference>
<dbReference type="OrthoDB" id="39175at2759"/>
<dbReference type="SMART" id="SM00906">
    <property type="entry name" value="Fungal_trans"/>
    <property type="match status" value="1"/>
</dbReference>
<dbReference type="GO" id="GO:0003677">
    <property type="term" value="F:DNA binding"/>
    <property type="evidence" value="ECO:0007669"/>
    <property type="project" value="UniProtKB-KW"/>
</dbReference>
<dbReference type="GO" id="GO:0005634">
    <property type="term" value="C:nucleus"/>
    <property type="evidence" value="ECO:0007669"/>
    <property type="project" value="UniProtKB-SubCell"/>
</dbReference>
<evidence type="ECO:0000256" key="2">
    <source>
        <dbReference type="ARBA" id="ARBA00023015"/>
    </source>
</evidence>
<comment type="caution">
    <text evidence="7">The sequence shown here is derived from an EMBL/GenBank/DDBJ whole genome shotgun (WGS) entry which is preliminary data.</text>
</comment>
<organism evidence="7 8">
    <name type="scientific">Penicillium cosmopolitanum</name>
    <dbReference type="NCBI Taxonomy" id="1131564"/>
    <lineage>
        <taxon>Eukaryota</taxon>
        <taxon>Fungi</taxon>
        <taxon>Dikarya</taxon>
        <taxon>Ascomycota</taxon>
        <taxon>Pezizomycotina</taxon>
        <taxon>Eurotiomycetes</taxon>
        <taxon>Eurotiomycetidae</taxon>
        <taxon>Eurotiales</taxon>
        <taxon>Aspergillaceae</taxon>
        <taxon>Penicillium</taxon>
    </lineage>
</organism>
<dbReference type="GO" id="GO:0008270">
    <property type="term" value="F:zinc ion binding"/>
    <property type="evidence" value="ECO:0007669"/>
    <property type="project" value="InterPro"/>
</dbReference>
<dbReference type="CDD" id="cd12148">
    <property type="entry name" value="fungal_TF_MHR"/>
    <property type="match status" value="1"/>
</dbReference>
<keyword evidence="5" id="KW-0539">Nucleus</keyword>
<evidence type="ECO:0000313" key="8">
    <source>
        <dbReference type="Proteomes" id="UP001147747"/>
    </source>
</evidence>
<evidence type="ECO:0000256" key="5">
    <source>
        <dbReference type="ARBA" id="ARBA00023242"/>
    </source>
</evidence>